<reference evidence="8" key="2">
    <citation type="submission" date="2025-09" db="UniProtKB">
        <authorList>
            <consortium name="Ensembl"/>
        </authorList>
    </citation>
    <scope>IDENTIFICATION</scope>
</reference>
<feature type="transmembrane region" description="Helical" evidence="7">
    <location>
        <begin position="354"/>
        <end position="380"/>
    </location>
</feature>
<dbReference type="AlphaFoldDB" id="A0A8C3BX45"/>
<feature type="compositionally biased region" description="Basic residues" evidence="6">
    <location>
        <begin position="497"/>
        <end position="507"/>
    </location>
</feature>
<evidence type="ECO:0000256" key="4">
    <source>
        <dbReference type="ARBA" id="ARBA00022989"/>
    </source>
</evidence>
<dbReference type="Pfam" id="PF02535">
    <property type="entry name" value="Zip"/>
    <property type="match status" value="1"/>
</dbReference>
<evidence type="ECO:0000256" key="5">
    <source>
        <dbReference type="ARBA" id="ARBA00023136"/>
    </source>
</evidence>
<name>A0A8C3BX45_CAIMO</name>
<dbReference type="GO" id="GO:0071578">
    <property type="term" value="P:zinc ion import across plasma membrane"/>
    <property type="evidence" value="ECO:0007669"/>
    <property type="project" value="TreeGrafter"/>
</dbReference>
<organism evidence="8 9">
    <name type="scientific">Cairina moschata</name>
    <name type="common">Muscovy duck</name>
    <dbReference type="NCBI Taxonomy" id="8855"/>
    <lineage>
        <taxon>Eukaryota</taxon>
        <taxon>Metazoa</taxon>
        <taxon>Chordata</taxon>
        <taxon>Craniata</taxon>
        <taxon>Vertebrata</taxon>
        <taxon>Euteleostomi</taxon>
        <taxon>Archelosauria</taxon>
        <taxon>Archosauria</taxon>
        <taxon>Dinosauria</taxon>
        <taxon>Saurischia</taxon>
        <taxon>Theropoda</taxon>
        <taxon>Coelurosauria</taxon>
        <taxon>Aves</taxon>
        <taxon>Neognathae</taxon>
        <taxon>Galloanserae</taxon>
        <taxon>Anseriformes</taxon>
        <taxon>Anatidae</taxon>
        <taxon>Anatinae</taxon>
        <taxon>Cairina</taxon>
    </lineage>
</organism>
<dbReference type="GO" id="GO:0140410">
    <property type="term" value="F:monoatomic cation:bicarbonate symporter activity"/>
    <property type="evidence" value="ECO:0007669"/>
    <property type="project" value="TreeGrafter"/>
</dbReference>
<evidence type="ECO:0000313" key="8">
    <source>
        <dbReference type="Ensembl" id="ENSCMMP00000010609.1"/>
    </source>
</evidence>
<evidence type="ECO:0000256" key="6">
    <source>
        <dbReference type="SAM" id="MobiDB-lite"/>
    </source>
</evidence>
<keyword evidence="5 7" id="KW-0472">Membrane</keyword>
<dbReference type="GO" id="GO:0005385">
    <property type="term" value="F:zinc ion transmembrane transporter activity"/>
    <property type="evidence" value="ECO:0007669"/>
    <property type="project" value="TreeGrafter"/>
</dbReference>
<dbReference type="GO" id="GO:0005886">
    <property type="term" value="C:plasma membrane"/>
    <property type="evidence" value="ECO:0007669"/>
    <property type="project" value="TreeGrafter"/>
</dbReference>
<evidence type="ECO:0000256" key="1">
    <source>
        <dbReference type="ARBA" id="ARBA00004141"/>
    </source>
</evidence>
<evidence type="ECO:0000256" key="2">
    <source>
        <dbReference type="ARBA" id="ARBA00006939"/>
    </source>
</evidence>
<feature type="transmembrane region" description="Helical" evidence="7">
    <location>
        <begin position="428"/>
        <end position="450"/>
    </location>
</feature>
<dbReference type="InterPro" id="IPR003689">
    <property type="entry name" value="ZIP"/>
</dbReference>
<feature type="region of interest" description="Disordered" evidence="6">
    <location>
        <begin position="1"/>
        <end position="24"/>
    </location>
</feature>
<dbReference type="PANTHER" id="PTHR12191">
    <property type="entry name" value="SOLUTE CARRIER FAMILY 39"/>
    <property type="match status" value="1"/>
</dbReference>
<dbReference type="PANTHER" id="PTHR12191:SF17">
    <property type="entry name" value="ZINC TRANSPORTER ZIP5"/>
    <property type="match status" value="1"/>
</dbReference>
<keyword evidence="4 7" id="KW-1133">Transmembrane helix</keyword>
<dbReference type="GO" id="GO:0030003">
    <property type="term" value="P:intracellular monoatomic cation homeostasis"/>
    <property type="evidence" value="ECO:0007669"/>
    <property type="project" value="TreeGrafter"/>
</dbReference>
<keyword evidence="3 7" id="KW-0812">Transmembrane</keyword>
<feature type="region of interest" description="Disordered" evidence="6">
    <location>
        <begin position="481"/>
        <end position="515"/>
    </location>
</feature>
<protein>
    <recommendedName>
        <fullName evidence="10">Solute carrier family 39 member 5</fullName>
    </recommendedName>
</protein>
<evidence type="ECO:0000256" key="3">
    <source>
        <dbReference type="ARBA" id="ARBA00022692"/>
    </source>
</evidence>
<sequence>MWPRAVTLVPPVASQPPPRTRRGVWEGGFRGETALRTRGEPPRGLGPQGWVLLGAGAGGSIVGGGFGGASRWSIAGAASPWRSALIPAPYSSPVPPQDPPGPPRIRPHRLLPPPPMGPGRVLVGCLWLLALRGGRGEPRPSALPNTDTAQESGYYLQQLFRQYGANGTLPFKGLARLLGSLGLGRVQVVQIQHEELGHGHVSHLDLLEVQEEKHRHRHPAWEHGGGGGAVTTGGRPPSPEPPRTEPPPAAQPPGPGGAPGGGGGPVPPRWEQPGLSLLGRVLGLDHSGYDHPHDDCLNVTQLLVNFGLASVSQLTPEQFTLLCPALLYQIDSRVCIQHHDEVTLPPPGGGLWPALGWGLLAVAFVSLPSALAVVFVPLLSRGFFRSLLAFLVALAVGTLCGDALLHLWPHAQGRHQETPGEPWAAAVLQGLAVLGGIYLLFVVELLLGMLRRGREATRWPPGEAPDAATGVLAPSRGGAELRCLTAPDPEQEPKPHSPPHGHSHGHSHGPALPPSPRATDLVWMVVLGDGIHNLTDGLAIGASFSHSLSSGLSTALAVLCHELPHELAPRGAAGSWRGHLGPLRPAERGVPAGQRHHAGHRPGRRPRQCLAAALTGGGLAPLAPTPPTGETRPSWRDPETHPQDRTFSPPRETDGPPAWKFAKPKRLEADLGGLQARCCQPPAPRTHREEMGGLSPAPQPLLGTGVPSAGRPRGARPPAAVVGPRPSAFPHPELPGPARTGGRKTGAGE</sequence>
<keyword evidence="9" id="KW-1185">Reference proteome</keyword>
<dbReference type="Proteomes" id="UP000694556">
    <property type="component" value="Unassembled WGS sequence"/>
</dbReference>
<reference evidence="8" key="1">
    <citation type="submission" date="2025-08" db="UniProtKB">
        <authorList>
            <consortium name="Ensembl"/>
        </authorList>
    </citation>
    <scope>IDENTIFICATION</scope>
</reference>
<feature type="compositionally biased region" description="Pro residues" evidence="6">
    <location>
        <begin position="236"/>
        <end position="256"/>
    </location>
</feature>
<dbReference type="InterPro" id="IPR050799">
    <property type="entry name" value="ZIP_Transporter"/>
</dbReference>
<accession>A0A8C3BX45</accession>
<feature type="region of interest" description="Disordered" evidence="6">
    <location>
        <begin position="617"/>
        <end position="660"/>
    </location>
</feature>
<feature type="region of interest" description="Disordered" evidence="6">
    <location>
        <begin position="681"/>
        <end position="749"/>
    </location>
</feature>
<feature type="region of interest" description="Disordered" evidence="6">
    <location>
        <begin position="212"/>
        <end position="270"/>
    </location>
</feature>
<feature type="compositionally biased region" description="Basic and acidic residues" evidence="6">
    <location>
        <begin position="633"/>
        <end position="644"/>
    </location>
</feature>
<feature type="compositionally biased region" description="Low complexity" evidence="6">
    <location>
        <begin position="705"/>
        <end position="726"/>
    </location>
</feature>
<comment type="subcellular location">
    <subcellularLocation>
        <location evidence="1">Membrane</location>
        <topology evidence="1">Multi-pass membrane protein</topology>
    </subcellularLocation>
</comment>
<feature type="transmembrane region" description="Helical" evidence="7">
    <location>
        <begin position="387"/>
        <end position="408"/>
    </location>
</feature>
<proteinExistence type="inferred from homology"/>
<evidence type="ECO:0000313" key="9">
    <source>
        <dbReference type="Proteomes" id="UP000694556"/>
    </source>
</evidence>
<comment type="similarity">
    <text evidence="2">Belongs to the ZIP transporter (TC 2.A.5) family.</text>
</comment>
<evidence type="ECO:0008006" key="10">
    <source>
        <dbReference type="Google" id="ProtNLM"/>
    </source>
</evidence>
<evidence type="ECO:0000256" key="7">
    <source>
        <dbReference type="SAM" id="Phobius"/>
    </source>
</evidence>
<dbReference type="Ensembl" id="ENSCMMT00000011674.1">
    <property type="protein sequence ID" value="ENSCMMP00000010609.1"/>
    <property type="gene ID" value="ENSCMMG00000006700.1"/>
</dbReference>